<organism evidence="2 3">
    <name type="scientific">Tanacetum coccineum</name>
    <dbReference type="NCBI Taxonomy" id="301880"/>
    <lineage>
        <taxon>Eukaryota</taxon>
        <taxon>Viridiplantae</taxon>
        <taxon>Streptophyta</taxon>
        <taxon>Embryophyta</taxon>
        <taxon>Tracheophyta</taxon>
        <taxon>Spermatophyta</taxon>
        <taxon>Magnoliopsida</taxon>
        <taxon>eudicotyledons</taxon>
        <taxon>Gunneridae</taxon>
        <taxon>Pentapetalae</taxon>
        <taxon>asterids</taxon>
        <taxon>campanulids</taxon>
        <taxon>Asterales</taxon>
        <taxon>Asteraceae</taxon>
        <taxon>Asteroideae</taxon>
        <taxon>Anthemideae</taxon>
        <taxon>Anthemidinae</taxon>
        <taxon>Tanacetum</taxon>
    </lineage>
</organism>
<accession>A0ABQ5D2D8</accession>
<dbReference type="EMBL" id="BQNB010014857">
    <property type="protein sequence ID" value="GJT33184.1"/>
    <property type="molecule type" value="Genomic_DNA"/>
</dbReference>
<evidence type="ECO:0000313" key="3">
    <source>
        <dbReference type="Proteomes" id="UP001151760"/>
    </source>
</evidence>
<feature type="compositionally biased region" description="Polar residues" evidence="1">
    <location>
        <begin position="257"/>
        <end position="276"/>
    </location>
</feature>
<keyword evidence="3" id="KW-1185">Reference proteome</keyword>
<comment type="caution">
    <text evidence="2">The sequence shown here is derived from an EMBL/GenBank/DDBJ whole genome shotgun (WGS) entry which is preliminary data.</text>
</comment>
<protein>
    <submittedName>
        <fullName evidence="2">Uncharacterized protein</fullName>
    </submittedName>
</protein>
<proteinExistence type="predicted"/>
<feature type="region of interest" description="Disordered" evidence="1">
    <location>
        <begin position="230"/>
        <end position="300"/>
    </location>
</feature>
<name>A0ABQ5D2D8_9ASTR</name>
<reference evidence="2" key="2">
    <citation type="submission" date="2022-01" db="EMBL/GenBank/DDBJ databases">
        <authorList>
            <person name="Yamashiro T."/>
            <person name="Shiraishi A."/>
            <person name="Satake H."/>
            <person name="Nakayama K."/>
        </authorList>
    </citation>
    <scope>NUCLEOTIDE SEQUENCE</scope>
</reference>
<reference evidence="2" key="1">
    <citation type="journal article" date="2022" name="Int. J. Mol. Sci.">
        <title>Draft Genome of Tanacetum Coccineum: Genomic Comparison of Closely Related Tanacetum-Family Plants.</title>
        <authorList>
            <person name="Yamashiro T."/>
            <person name="Shiraishi A."/>
            <person name="Nakayama K."/>
            <person name="Satake H."/>
        </authorList>
    </citation>
    <scope>NUCLEOTIDE SEQUENCE</scope>
</reference>
<sequence>MAAEKTIKFAPQCGDWTVDTVIFHGNNYVENFNYPQSAPAYKQICKFLLNCPLAEAFTKAPSVIYTNLLREFRCTAMVYNPEPPMDNYMARPLKEYKIKFLVMNGKKPLNLDYKTFLKATGLDYNNGACVPHPSPKAAKAELAKIATNATLLNKTLVLGENYFSTEQVNSIQQLLAYCLLIWTMVHIREIIYSDLVTKLTNKSRLKYVSYPRFILCALAELLGALSKMRNKPKSKKTTPEAQVTPPSVPTKGYVKIQSLSSGQTTHPQDSEGTTQPVVKGFHSPPDEGTRVGNPKSIGHF</sequence>
<dbReference type="Proteomes" id="UP001151760">
    <property type="component" value="Unassembled WGS sequence"/>
</dbReference>
<evidence type="ECO:0000256" key="1">
    <source>
        <dbReference type="SAM" id="MobiDB-lite"/>
    </source>
</evidence>
<evidence type="ECO:0000313" key="2">
    <source>
        <dbReference type="EMBL" id="GJT33184.1"/>
    </source>
</evidence>
<gene>
    <name evidence="2" type="ORF">Tco_0923603</name>
</gene>